<evidence type="ECO:0000259" key="1">
    <source>
        <dbReference type="PROSITE" id="PS51186"/>
    </source>
</evidence>
<evidence type="ECO:0000313" key="3">
    <source>
        <dbReference type="Proteomes" id="UP000824223"/>
    </source>
</evidence>
<dbReference type="CDD" id="cd04301">
    <property type="entry name" value="NAT_SF"/>
    <property type="match status" value="1"/>
</dbReference>
<reference evidence="2" key="2">
    <citation type="submission" date="2021-04" db="EMBL/GenBank/DDBJ databases">
        <authorList>
            <person name="Gilroy R."/>
        </authorList>
    </citation>
    <scope>NUCLEOTIDE SEQUENCE</scope>
    <source>
        <strain evidence="2">ChiSjej2B20-11307</strain>
    </source>
</reference>
<dbReference type="InterPro" id="IPR025559">
    <property type="entry name" value="Eis_dom"/>
</dbReference>
<evidence type="ECO:0000313" key="2">
    <source>
        <dbReference type="EMBL" id="HJA05731.1"/>
    </source>
</evidence>
<feature type="domain" description="N-acetyltransferase" evidence="1">
    <location>
        <begin position="1"/>
        <end position="149"/>
    </location>
</feature>
<dbReference type="EMBL" id="DXAK01000005">
    <property type="protein sequence ID" value="HJA05731.1"/>
    <property type="molecule type" value="Genomic_DNA"/>
</dbReference>
<dbReference type="PANTHER" id="PTHR37817">
    <property type="entry name" value="N-ACETYLTRANSFERASE EIS"/>
    <property type="match status" value="1"/>
</dbReference>
<dbReference type="InterPro" id="IPR051554">
    <property type="entry name" value="Acetyltransferase_Eis"/>
</dbReference>
<protein>
    <submittedName>
        <fullName evidence="2">GNAT family N-acetyltransferase</fullName>
        <ecNumber evidence="2">2.3.1.-</ecNumber>
    </submittedName>
</protein>
<dbReference type="SUPFAM" id="SSF55729">
    <property type="entry name" value="Acyl-CoA N-acyltransferases (Nat)"/>
    <property type="match status" value="1"/>
</dbReference>
<dbReference type="SUPFAM" id="SSF55718">
    <property type="entry name" value="SCP-like"/>
    <property type="match status" value="1"/>
</dbReference>
<dbReference type="PROSITE" id="PS51186">
    <property type="entry name" value="GNAT"/>
    <property type="match status" value="1"/>
</dbReference>
<sequence>MTLRILDQNEHGRTRCLWEEVFTEDTKTFLDYYYYIKTRDNQIYVVEEDGQICSMLQLNPYMVRMEDKEFPSAYIIAVATKEQYRRRGYMGALLRASLNDMYAKKIPFTFLMPAAEAIYKPYDFRYVYSQHIGQLVCEEGSFLWKCSKDEEEAGTRGRIAQSSTGKITFCDAGLWDADEMSAFFNEHFAERYQVCTVRDGAYYQTMIMEQQSERGGVRLMRKDGVLKGFYAYAAEEGLEVREPVFLPGYENEFRTSVGEMEESVKGSGQNIEKSGEKISTDAGQGRDSVKVHACPPKYAFEEKPLIMARIVCLPEFLAALKVEEQLTVDCSFAVIDPIITQNSRIWRVTSGEGETELHVRETEDSEGVLPMAELTEILFGRRTIEEAKAQEGVIIPGHLGGELEKITKLKRIFFNEVV</sequence>
<dbReference type="Gene3D" id="3.40.630.30">
    <property type="match status" value="1"/>
</dbReference>
<dbReference type="InterPro" id="IPR036527">
    <property type="entry name" value="SCP2_sterol-bd_dom_sf"/>
</dbReference>
<comment type="caution">
    <text evidence="2">The sequence shown here is derived from an EMBL/GenBank/DDBJ whole genome shotgun (WGS) entry which is preliminary data.</text>
</comment>
<accession>A0A9D2KIN3</accession>
<dbReference type="InterPro" id="IPR000182">
    <property type="entry name" value="GNAT_dom"/>
</dbReference>
<reference evidence="2" key="1">
    <citation type="journal article" date="2021" name="PeerJ">
        <title>Extensive microbial diversity within the chicken gut microbiome revealed by metagenomics and culture.</title>
        <authorList>
            <person name="Gilroy R."/>
            <person name="Ravi A."/>
            <person name="Getino M."/>
            <person name="Pursley I."/>
            <person name="Horton D.L."/>
            <person name="Alikhan N.F."/>
            <person name="Baker D."/>
            <person name="Gharbi K."/>
            <person name="Hall N."/>
            <person name="Watson M."/>
            <person name="Adriaenssens E.M."/>
            <person name="Foster-Nyarko E."/>
            <person name="Jarju S."/>
            <person name="Secka A."/>
            <person name="Antonio M."/>
            <person name="Oren A."/>
            <person name="Chaudhuri R.R."/>
            <person name="La Ragione R."/>
            <person name="Hildebrand F."/>
            <person name="Pallen M.J."/>
        </authorList>
    </citation>
    <scope>NUCLEOTIDE SEQUENCE</scope>
    <source>
        <strain evidence="2">ChiSjej2B20-11307</strain>
    </source>
</reference>
<dbReference type="GO" id="GO:0034069">
    <property type="term" value="F:aminoglycoside N-acetyltransferase activity"/>
    <property type="evidence" value="ECO:0007669"/>
    <property type="project" value="TreeGrafter"/>
</dbReference>
<dbReference type="AlphaFoldDB" id="A0A9D2KIN3"/>
<organism evidence="2 3">
    <name type="scientific">Candidatus Mediterraneibacter pullicola</name>
    <dbReference type="NCBI Taxonomy" id="2838682"/>
    <lineage>
        <taxon>Bacteria</taxon>
        <taxon>Bacillati</taxon>
        <taxon>Bacillota</taxon>
        <taxon>Clostridia</taxon>
        <taxon>Lachnospirales</taxon>
        <taxon>Lachnospiraceae</taxon>
        <taxon>Mediterraneibacter</taxon>
    </lineage>
</organism>
<keyword evidence="2" id="KW-0808">Transferase</keyword>
<dbReference type="Pfam" id="PF13527">
    <property type="entry name" value="Acetyltransf_9"/>
    <property type="match status" value="1"/>
</dbReference>
<name>A0A9D2KIN3_9FIRM</name>
<dbReference type="EC" id="2.3.1.-" evidence="2"/>
<proteinExistence type="predicted"/>
<dbReference type="PANTHER" id="PTHR37817:SF1">
    <property type="entry name" value="N-ACETYLTRANSFERASE EIS"/>
    <property type="match status" value="1"/>
</dbReference>
<gene>
    <name evidence="2" type="ORF">H9798_01085</name>
</gene>
<dbReference type="GO" id="GO:0030649">
    <property type="term" value="P:aminoglycoside antibiotic catabolic process"/>
    <property type="evidence" value="ECO:0007669"/>
    <property type="project" value="TreeGrafter"/>
</dbReference>
<dbReference type="Pfam" id="PF13530">
    <property type="entry name" value="SCP2_2"/>
    <property type="match status" value="1"/>
</dbReference>
<dbReference type="InterPro" id="IPR016181">
    <property type="entry name" value="Acyl_CoA_acyltransferase"/>
</dbReference>
<dbReference type="Gene3D" id="3.30.1050.10">
    <property type="entry name" value="SCP2 sterol-binding domain"/>
    <property type="match status" value="1"/>
</dbReference>
<keyword evidence="2" id="KW-0012">Acyltransferase</keyword>
<dbReference type="Proteomes" id="UP000824223">
    <property type="component" value="Unassembled WGS sequence"/>
</dbReference>